<feature type="non-terminal residue" evidence="2">
    <location>
        <position position="275"/>
    </location>
</feature>
<protein>
    <recommendedName>
        <fullName evidence="1">Picornavirus capsid domain-containing protein</fullName>
    </recommendedName>
</protein>
<dbReference type="Pfam" id="PF00073">
    <property type="entry name" value="Rhv"/>
    <property type="match status" value="1"/>
</dbReference>
<sequence>LLRLLAESVAEKAQQVVERVRDSALLGRLRAIIRSLRARRSSGSGRLSPVIKRKSLSPISFPNPFGPYRPCTTARRRFNRSSLVAVHQMMEPDEKGEGSVNIASSSNILLTEQHAADVAGEIPAMDALSLVSTDVISTLPVLVERPFVMSVNPWKSTDIYNQELLSYSLPRDFVIKAKDNPNVVPLMVNRYFHSDLEIRVQLNANKFMMGQLQISWYYQPDLDKNFKNRNNVANNSQTLHTILNAGTSNEAVLRVPYRYYKPIMEVGAREDKETP</sequence>
<dbReference type="AlphaFoldDB" id="A0A1B6H388"/>
<dbReference type="EMBL" id="GECZ01000620">
    <property type="protein sequence ID" value="JAS69149.1"/>
    <property type="molecule type" value="Transcribed_RNA"/>
</dbReference>
<feature type="non-terminal residue" evidence="2">
    <location>
        <position position="1"/>
    </location>
</feature>
<feature type="domain" description="Picornavirus capsid" evidence="1">
    <location>
        <begin position="191"/>
        <end position="258"/>
    </location>
</feature>
<dbReference type="InterPro" id="IPR001676">
    <property type="entry name" value="Picornavirus_capsid"/>
</dbReference>
<dbReference type="SUPFAM" id="SSF88633">
    <property type="entry name" value="Positive stranded ssRNA viruses"/>
    <property type="match status" value="1"/>
</dbReference>
<dbReference type="InterPro" id="IPR029053">
    <property type="entry name" value="Viral_coat"/>
</dbReference>
<gene>
    <name evidence="2" type="ORF">g.14908</name>
</gene>
<accession>A0A1B6H388</accession>
<dbReference type="Gene3D" id="2.60.120.20">
    <property type="match status" value="1"/>
</dbReference>
<proteinExistence type="predicted"/>
<evidence type="ECO:0000259" key="1">
    <source>
        <dbReference type="Pfam" id="PF00073"/>
    </source>
</evidence>
<dbReference type="GO" id="GO:0005198">
    <property type="term" value="F:structural molecule activity"/>
    <property type="evidence" value="ECO:0007669"/>
    <property type="project" value="InterPro"/>
</dbReference>
<reference evidence="2" key="1">
    <citation type="submission" date="2015-11" db="EMBL/GenBank/DDBJ databases">
        <title>De novo transcriptome assembly of four potential Pierce s Disease insect vectors from Arizona vineyards.</title>
        <authorList>
            <person name="Tassone E.E."/>
        </authorList>
    </citation>
    <scope>NUCLEOTIDE SEQUENCE</scope>
</reference>
<evidence type="ECO:0000313" key="2">
    <source>
        <dbReference type="EMBL" id="JAS69149.1"/>
    </source>
</evidence>
<name>A0A1B6H388_9HEMI</name>
<organism evidence="2">
    <name type="scientific">Cuerna arida</name>
    <dbReference type="NCBI Taxonomy" id="1464854"/>
    <lineage>
        <taxon>Eukaryota</taxon>
        <taxon>Metazoa</taxon>
        <taxon>Ecdysozoa</taxon>
        <taxon>Arthropoda</taxon>
        <taxon>Hexapoda</taxon>
        <taxon>Insecta</taxon>
        <taxon>Pterygota</taxon>
        <taxon>Neoptera</taxon>
        <taxon>Paraneoptera</taxon>
        <taxon>Hemiptera</taxon>
        <taxon>Auchenorrhyncha</taxon>
        <taxon>Membracoidea</taxon>
        <taxon>Cicadellidae</taxon>
        <taxon>Cicadellinae</taxon>
        <taxon>Proconiini</taxon>
        <taxon>Cuerna</taxon>
    </lineage>
</organism>